<feature type="region of interest" description="Disordered" evidence="1">
    <location>
        <begin position="1"/>
        <end position="52"/>
    </location>
</feature>
<gene>
    <name evidence="2" type="ORF">Taro_041550</name>
</gene>
<evidence type="ECO:0000313" key="3">
    <source>
        <dbReference type="Proteomes" id="UP000652761"/>
    </source>
</evidence>
<comment type="caution">
    <text evidence="2">The sequence shown here is derived from an EMBL/GenBank/DDBJ whole genome shotgun (WGS) entry which is preliminary data.</text>
</comment>
<evidence type="ECO:0000256" key="1">
    <source>
        <dbReference type="SAM" id="MobiDB-lite"/>
    </source>
</evidence>
<feature type="compositionally biased region" description="Basic and acidic residues" evidence="1">
    <location>
        <begin position="77"/>
        <end position="95"/>
    </location>
</feature>
<evidence type="ECO:0000313" key="2">
    <source>
        <dbReference type="EMBL" id="MQM08693.1"/>
    </source>
</evidence>
<protein>
    <submittedName>
        <fullName evidence="2">Uncharacterized protein</fullName>
    </submittedName>
</protein>
<name>A0A843WBR6_COLES</name>
<sequence>MVLWGKSNFGRSRRSRGMHARQSEAPVEGKRRERARRSRDRGERAGGAEILGAITGNRRRRVRHWRAGIEHLVPPRPRRELGGRAPRDLGAHEAEVAIGGGPGGSDRSADDPHSGRPWRPRARWNPAGSSGDFDDSGRWSGGRARSISPSTAAPSSGGTGRSSLGGRARSPSGDGR</sequence>
<feature type="region of interest" description="Disordered" evidence="1">
    <location>
        <begin position="70"/>
        <end position="176"/>
    </location>
</feature>
<reference evidence="2" key="1">
    <citation type="submission" date="2017-07" db="EMBL/GenBank/DDBJ databases">
        <title>Taro Niue Genome Assembly and Annotation.</title>
        <authorList>
            <person name="Atibalentja N."/>
            <person name="Keating K."/>
            <person name="Fields C.J."/>
        </authorList>
    </citation>
    <scope>NUCLEOTIDE SEQUENCE</scope>
    <source>
        <strain evidence="2">Niue_2</strain>
        <tissue evidence="2">Leaf</tissue>
    </source>
</reference>
<dbReference type="EMBL" id="NMUH01004187">
    <property type="protein sequence ID" value="MQM08693.1"/>
    <property type="molecule type" value="Genomic_DNA"/>
</dbReference>
<organism evidence="2 3">
    <name type="scientific">Colocasia esculenta</name>
    <name type="common">Wild taro</name>
    <name type="synonym">Arum esculentum</name>
    <dbReference type="NCBI Taxonomy" id="4460"/>
    <lineage>
        <taxon>Eukaryota</taxon>
        <taxon>Viridiplantae</taxon>
        <taxon>Streptophyta</taxon>
        <taxon>Embryophyta</taxon>
        <taxon>Tracheophyta</taxon>
        <taxon>Spermatophyta</taxon>
        <taxon>Magnoliopsida</taxon>
        <taxon>Liliopsida</taxon>
        <taxon>Araceae</taxon>
        <taxon>Aroideae</taxon>
        <taxon>Colocasieae</taxon>
        <taxon>Colocasia</taxon>
    </lineage>
</organism>
<accession>A0A843WBR6</accession>
<dbReference type="AlphaFoldDB" id="A0A843WBR6"/>
<feature type="compositionally biased region" description="Low complexity" evidence="1">
    <location>
        <begin position="161"/>
        <end position="176"/>
    </location>
</feature>
<proteinExistence type="predicted"/>
<dbReference type="Proteomes" id="UP000652761">
    <property type="component" value="Unassembled WGS sequence"/>
</dbReference>
<keyword evidence="3" id="KW-1185">Reference proteome</keyword>